<reference evidence="2" key="1">
    <citation type="journal article" date="2013" name="Nat. Genet.">
        <title>The draft genomes of soft-shell turtle and green sea turtle yield insights into the development and evolution of the turtle-specific body plan.</title>
        <authorList>
            <person name="Wang Z."/>
            <person name="Pascual-Anaya J."/>
            <person name="Zadissa A."/>
            <person name="Li W."/>
            <person name="Niimura Y."/>
            <person name="Huang Z."/>
            <person name="Li C."/>
            <person name="White S."/>
            <person name="Xiong Z."/>
            <person name="Fang D."/>
            <person name="Wang B."/>
            <person name="Ming Y."/>
            <person name="Chen Y."/>
            <person name="Zheng Y."/>
            <person name="Kuraku S."/>
            <person name="Pignatelli M."/>
            <person name="Herrero J."/>
            <person name="Beal K."/>
            <person name="Nozawa M."/>
            <person name="Li Q."/>
            <person name="Wang J."/>
            <person name="Zhang H."/>
            <person name="Yu L."/>
            <person name="Shigenobu S."/>
            <person name="Wang J."/>
            <person name="Liu J."/>
            <person name="Flicek P."/>
            <person name="Searle S."/>
            <person name="Wang J."/>
            <person name="Kuratani S."/>
            <person name="Yin Y."/>
            <person name="Aken B."/>
            <person name="Zhang G."/>
            <person name="Irie N."/>
        </authorList>
    </citation>
    <scope>NUCLEOTIDE SEQUENCE [LARGE SCALE GENOMIC DNA]</scope>
</reference>
<accession>M7BUY7</accession>
<organism evidence="1 2">
    <name type="scientific">Chelonia mydas</name>
    <name type="common">Green sea-turtle</name>
    <name type="synonym">Chelonia agassizi</name>
    <dbReference type="NCBI Taxonomy" id="8469"/>
    <lineage>
        <taxon>Eukaryota</taxon>
        <taxon>Metazoa</taxon>
        <taxon>Chordata</taxon>
        <taxon>Craniata</taxon>
        <taxon>Vertebrata</taxon>
        <taxon>Euteleostomi</taxon>
        <taxon>Archelosauria</taxon>
        <taxon>Testudinata</taxon>
        <taxon>Testudines</taxon>
        <taxon>Cryptodira</taxon>
        <taxon>Durocryptodira</taxon>
        <taxon>Americhelydia</taxon>
        <taxon>Chelonioidea</taxon>
        <taxon>Cheloniidae</taxon>
        <taxon>Chelonia</taxon>
    </lineage>
</organism>
<dbReference type="EMBL" id="KB516140">
    <property type="protein sequence ID" value="EMP39635.1"/>
    <property type="molecule type" value="Genomic_DNA"/>
</dbReference>
<sequence>MICLPAASTRSADHSSHWAQFAVPGQCGLWEVADSTSLNPRSFPQPPLAWNGELRSVRAVIGRTCGRCRLCLHLKHYRGIAAARQCRPGVPKLGPPLVQGKPLAGRKMLCLPERLQNAQRFCPEALVLDGLLSSKSSPWEAVDTPVLWHRNSLLLGVPETKEAAEEEPMAVLQSIDA</sequence>
<name>M7BUY7_CHEMY</name>
<keyword evidence="2" id="KW-1185">Reference proteome</keyword>
<gene>
    <name evidence="1" type="ORF">UY3_03139</name>
</gene>
<proteinExistence type="predicted"/>
<dbReference type="Proteomes" id="UP000031443">
    <property type="component" value="Unassembled WGS sequence"/>
</dbReference>
<evidence type="ECO:0000313" key="1">
    <source>
        <dbReference type="EMBL" id="EMP39635.1"/>
    </source>
</evidence>
<dbReference type="AlphaFoldDB" id="M7BUY7"/>
<evidence type="ECO:0000313" key="2">
    <source>
        <dbReference type="Proteomes" id="UP000031443"/>
    </source>
</evidence>
<protein>
    <submittedName>
        <fullName evidence="1">Uncharacterized protein</fullName>
    </submittedName>
</protein>